<evidence type="ECO:0000313" key="1">
    <source>
        <dbReference type="EMBL" id="EIY37043.1"/>
    </source>
</evidence>
<organism evidence="1 2">
    <name type="scientific">Phocaeicola dorei CL02T12C06</name>
    <dbReference type="NCBI Taxonomy" id="997876"/>
    <lineage>
        <taxon>Bacteria</taxon>
        <taxon>Pseudomonadati</taxon>
        <taxon>Bacteroidota</taxon>
        <taxon>Bacteroidia</taxon>
        <taxon>Bacteroidales</taxon>
        <taxon>Bacteroidaceae</taxon>
        <taxon>Phocaeicola</taxon>
    </lineage>
</organism>
<proteinExistence type="predicted"/>
<dbReference type="HOGENOM" id="CLU_3363151_0_0_10"/>
<name>I9R4Z6_9BACT</name>
<gene>
    <name evidence="1" type="ORF">HMPREF1064_01289</name>
</gene>
<dbReference type="EMBL" id="AGXJ01000021">
    <property type="protein sequence ID" value="EIY37043.1"/>
    <property type="molecule type" value="Genomic_DNA"/>
</dbReference>
<accession>I9R4Z6</accession>
<dbReference type="Proteomes" id="UP000005974">
    <property type="component" value="Unassembled WGS sequence"/>
</dbReference>
<evidence type="ECO:0000313" key="2">
    <source>
        <dbReference type="Proteomes" id="UP000005974"/>
    </source>
</evidence>
<dbReference type="PATRIC" id="fig|997876.3.peg.1334"/>
<comment type="caution">
    <text evidence="1">The sequence shown here is derived from an EMBL/GenBank/DDBJ whole genome shotgun (WGS) entry which is preliminary data.</text>
</comment>
<sequence length="35" mass="3796">MKQGGIAFDVNCPDYRFIGSGNNVSLSSFLEKLTS</sequence>
<reference evidence="1 2" key="1">
    <citation type="submission" date="2012-02" db="EMBL/GenBank/DDBJ databases">
        <title>The Genome Sequence of Bacteroides dorei CL02T12C06.</title>
        <authorList>
            <consortium name="The Broad Institute Genome Sequencing Platform"/>
            <person name="Earl A."/>
            <person name="Ward D."/>
            <person name="Feldgarden M."/>
            <person name="Gevers D."/>
            <person name="Zitomersky N.L."/>
            <person name="Coyne M.J."/>
            <person name="Comstock L.E."/>
            <person name="Young S.K."/>
            <person name="Zeng Q."/>
            <person name="Gargeya S."/>
            <person name="Fitzgerald M."/>
            <person name="Haas B."/>
            <person name="Abouelleil A."/>
            <person name="Alvarado L."/>
            <person name="Arachchi H.M."/>
            <person name="Berlin A."/>
            <person name="Chapman S.B."/>
            <person name="Gearin G."/>
            <person name="Goldberg J."/>
            <person name="Griggs A."/>
            <person name="Gujja S."/>
            <person name="Hansen M."/>
            <person name="Heiman D."/>
            <person name="Howarth C."/>
            <person name="Larimer J."/>
            <person name="Lui A."/>
            <person name="MacDonald P.J.P."/>
            <person name="McCowen C."/>
            <person name="Montmayeur A."/>
            <person name="Murphy C."/>
            <person name="Neiman D."/>
            <person name="Pearson M."/>
            <person name="Priest M."/>
            <person name="Roberts A."/>
            <person name="Saif S."/>
            <person name="Shea T."/>
            <person name="Sisk P."/>
            <person name="Stolte C."/>
            <person name="Sykes S."/>
            <person name="Wortman J."/>
            <person name="Nusbaum C."/>
            <person name="Birren B."/>
        </authorList>
    </citation>
    <scope>NUCLEOTIDE SEQUENCE [LARGE SCALE GENOMIC DNA]</scope>
    <source>
        <strain evidence="1 2">CL02T12C06</strain>
    </source>
</reference>
<dbReference type="AlphaFoldDB" id="I9R4Z6"/>
<keyword evidence="2" id="KW-1185">Reference proteome</keyword>
<protein>
    <submittedName>
        <fullName evidence="1">Uncharacterized protein</fullName>
    </submittedName>
</protein>